<dbReference type="PANTHER" id="PTHR37694:SF1">
    <property type="entry name" value="SLR8022 PROTEIN"/>
    <property type="match status" value="1"/>
</dbReference>
<accession>A0A523QGG6</accession>
<proteinExistence type="predicted"/>
<dbReference type="SUPFAM" id="SSF51182">
    <property type="entry name" value="RmlC-like cupins"/>
    <property type="match status" value="1"/>
</dbReference>
<sequence length="139" mass="15620">MKIKQNNKVNEVEVPTEGYKGIRKKILIGSDDGSKNIIMRYFTIAPGGHSPKHRHNSEHLVKIEAGKGVVVNKDGKRIEVTEGLSIFVEPNEMHQFQNPFEENFEFICIIPNIDEAQNYGFAGGLTSPYSITRHPVEQG</sequence>
<evidence type="ECO:0000259" key="1">
    <source>
        <dbReference type="Pfam" id="PF07883"/>
    </source>
</evidence>
<evidence type="ECO:0000313" key="3">
    <source>
        <dbReference type="Proteomes" id="UP000320781"/>
    </source>
</evidence>
<dbReference type="Proteomes" id="UP000320781">
    <property type="component" value="Unassembled WGS sequence"/>
</dbReference>
<dbReference type="CDD" id="cd02222">
    <property type="entry name" value="cupin_TM1459-like"/>
    <property type="match status" value="1"/>
</dbReference>
<dbReference type="InterPro" id="IPR011051">
    <property type="entry name" value="RmlC_Cupin_sf"/>
</dbReference>
<feature type="domain" description="Cupin type-2" evidence="1">
    <location>
        <begin position="41"/>
        <end position="109"/>
    </location>
</feature>
<organism evidence="2 3">
    <name type="scientific">Aerophobetes bacterium</name>
    <dbReference type="NCBI Taxonomy" id="2030807"/>
    <lineage>
        <taxon>Bacteria</taxon>
        <taxon>Candidatus Aerophobota</taxon>
    </lineage>
</organism>
<gene>
    <name evidence="2" type="ORF">E3J95_06420</name>
</gene>
<dbReference type="InterPro" id="IPR013096">
    <property type="entry name" value="Cupin_2"/>
</dbReference>
<name>A0A523QGG6_UNCAE</name>
<dbReference type="Pfam" id="PF07883">
    <property type="entry name" value="Cupin_2"/>
    <property type="match status" value="1"/>
</dbReference>
<dbReference type="EMBL" id="SOKU01000312">
    <property type="protein sequence ID" value="TES84567.1"/>
    <property type="molecule type" value="Genomic_DNA"/>
</dbReference>
<dbReference type="AlphaFoldDB" id="A0A523QGG6"/>
<evidence type="ECO:0000313" key="2">
    <source>
        <dbReference type="EMBL" id="TES84567.1"/>
    </source>
</evidence>
<protein>
    <submittedName>
        <fullName evidence="2">Cupin domain-containing protein</fullName>
    </submittedName>
</protein>
<dbReference type="Gene3D" id="2.60.120.10">
    <property type="entry name" value="Jelly Rolls"/>
    <property type="match status" value="1"/>
</dbReference>
<dbReference type="PANTHER" id="PTHR37694">
    <property type="entry name" value="SLR8022 PROTEIN"/>
    <property type="match status" value="1"/>
</dbReference>
<dbReference type="InterPro" id="IPR014710">
    <property type="entry name" value="RmlC-like_jellyroll"/>
</dbReference>
<comment type="caution">
    <text evidence="2">The sequence shown here is derived from an EMBL/GenBank/DDBJ whole genome shotgun (WGS) entry which is preliminary data.</text>
</comment>
<reference evidence="2 3" key="1">
    <citation type="submission" date="2019-03" db="EMBL/GenBank/DDBJ databases">
        <title>Metabolic potential of uncultured bacteria and archaea associated with petroleum seepage in deep-sea sediments.</title>
        <authorList>
            <person name="Dong X."/>
            <person name="Hubert C."/>
        </authorList>
    </citation>
    <scope>NUCLEOTIDE SEQUENCE [LARGE SCALE GENOMIC DNA]</scope>
    <source>
        <strain evidence="2">E44_bin92</strain>
    </source>
</reference>